<keyword evidence="2" id="KW-1185">Reference proteome</keyword>
<name>A0A4R0JYR6_9ACTN</name>
<reference evidence="1 2" key="1">
    <citation type="submission" date="2019-02" db="EMBL/GenBank/DDBJ databases">
        <title>Kribbella capetownensis sp. nov. and Kribbella speibonae sp. nov., isolated from soil.</title>
        <authorList>
            <person name="Curtis S.M."/>
            <person name="Norton I."/>
            <person name="Everest G.J."/>
            <person name="Meyers P.R."/>
        </authorList>
    </citation>
    <scope>NUCLEOTIDE SEQUENCE [LARGE SCALE GENOMIC DNA]</scope>
    <source>
        <strain evidence="1 2">YM53</strain>
    </source>
</reference>
<proteinExistence type="predicted"/>
<protein>
    <submittedName>
        <fullName evidence="1">Uncharacterized protein</fullName>
    </submittedName>
</protein>
<gene>
    <name evidence="1" type="ORF">E0H75_22500</name>
</gene>
<dbReference type="OrthoDB" id="4808153at2"/>
<dbReference type="Proteomes" id="UP000293342">
    <property type="component" value="Unassembled WGS sequence"/>
</dbReference>
<accession>A0A4R0JYR6</accession>
<organism evidence="1 2">
    <name type="scientific">Kribbella capetownensis</name>
    <dbReference type="NCBI Taxonomy" id="1572659"/>
    <lineage>
        <taxon>Bacteria</taxon>
        <taxon>Bacillati</taxon>
        <taxon>Actinomycetota</taxon>
        <taxon>Actinomycetes</taxon>
        <taxon>Propionibacteriales</taxon>
        <taxon>Kribbellaceae</taxon>
        <taxon>Kribbella</taxon>
    </lineage>
</organism>
<evidence type="ECO:0000313" key="2">
    <source>
        <dbReference type="Proteomes" id="UP000293342"/>
    </source>
</evidence>
<sequence length="235" mass="25446">MEWIVALIASCGLAGGLAYFRARRVARAGRALEVERVRQLAEDDVTHFGEQLTRFGTTLDGATLDDATHHDYQTALDAYEKAKTAAPRIAAPEGISAIVDTLTDGRYALACVQARLAGQPVPERRVPCFFDPRHGPSTGDVLWTPPGRGTRKVPACAQDAARIATGAEPEVYYIKYGELNVPYWEAGAPGESYKLGFFGATGVRALSIGLRMQNKGIDVGRGRRDPTIVRRSDAD</sequence>
<evidence type="ECO:0000313" key="1">
    <source>
        <dbReference type="EMBL" id="TCC47545.1"/>
    </source>
</evidence>
<comment type="caution">
    <text evidence="1">The sequence shown here is derived from an EMBL/GenBank/DDBJ whole genome shotgun (WGS) entry which is preliminary data.</text>
</comment>
<dbReference type="EMBL" id="SJKD01000005">
    <property type="protein sequence ID" value="TCC47545.1"/>
    <property type="molecule type" value="Genomic_DNA"/>
</dbReference>
<dbReference type="RefSeq" id="WP_131515615.1">
    <property type="nucleotide sequence ID" value="NZ_SJKD01000005.1"/>
</dbReference>
<dbReference type="AlphaFoldDB" id="A0A4R0JYR6"/>